<sequence length="328" mass="35411">MRSSSSGAASYGSRNSSRSGSRNPSYGGGGVRTTPDRYDFSRSSAASYASSGDGRRSASGGNSVKGFARSISGAIGSCFGSSESRSPTEVGGVSEDFKASPAASDSSSRSGMRRSSRGHRGIYSSYNSTRAEPGSVKFTMAEIYKATRNFSPNFKIGQGGFGTVYKGWLEDGTVVAIKRAKKNMYDKHLSVEFQSEVRTLARVEHLNLVRCLGYLEEEGERVIVVEYVPNGTLREHLDGMHGDAIDLAARLDIAIDVAHAITYLHMYTGNEEIHQGRCYCDPGSQPPEDPSHKFSIGKGSRTCIAMLSSNKAEPAEYEKMCRDLVEHS</sequence>
<feature type="region of interest" description="Disordered" evidence="13">
    <location>
        <begin position="1"/>
        <end position="66"/>
    </location>
</feature>
<dbReference type="FunFam" id="3.30.200.20:FF:001335">
    <property type="entry name" value="Calmodulin-binding receptor-like cytoplasmic kinase 2"/>
    <property type="match status" value="1"/>
</dbReference>
<evidence type="ECO:0000259" key="14">
    <source>
        <dbReference type="PROSITE" id="PS50011"/>
    </source>
</evidence>
<evidence type="ECO:0000256" key="2">
    <source>
        <dbReference type="ARBA" id="ARBA00012513"/>
    </source>
</evidence>
<dbReference type="PANTHER" id="PTHR47982">
    <property type="entry name" value="PROLINE-RICH RECEPTOR-LIKE PROTEIN KINASE PERK4"/>
    <property type="match status" value="1"/>
</dbReference>
<keyword evidence="5" id="KW-0812">Transmembrane</keyword>
<dbReference type="Proteomes" id="UP001180020">
    <property type="component" value="Unassembled WGS sequence"/>
</dbReference>
<dbReference type="EC" id="2.7.11.1" evidence="2"/>
<reference evidence="15" key="2">
    <citation type="submission" date="2023-06" db="EMBL/GenBank/DDBJ databases">
        <authorList>
            <person name="Ma L."/>
            <person name="Liu K.-W."/>
            <person name="Li Z."/>
            <person name="Hsiao Y.-Y."/>
            <person name="Qi Y."/>
            <person name="Fu T."/>
            <person name="Tang G."/>
            <person name="Zhang D."/>
            <person name="Sun W.-H."/>
            <person name="Liu D.-K."/>
            <person name="Li Y."/>
            <person name="Chen G.-Z."/>
            <person name="Liu X.-D."/>
            <person name="Liao X.-Y."/>
            <person name="Jiang Y.-T."/>
            <person name="Yu X."/>
            <person name="Hao Y."/>
            <person name="Huang J."/>
            <person name="Zhao X.-W."/>
            <person name="Ke S."/>
            <person name="Chen Y.-Y."/>
            <person name="Wu W.-L."/>
            <person name="Hsu J.-L."/>
            <person name="Lin Y.-F."/>
            <person name="Huang M.-D."/>
            <person name="Li C.-Y."/>
            <person name="Huang L."/>
            <person name="Wang Z.-W."/>
            <person name="Zhao X."/>
            <person name="Zhong W.-Y."/>
            <person name="Peng D.-H."/>
            <person name="Ahmad S."/>
            <person name="Lan S."/>
            <person name="Zhang J.-S."/>
            <person name="Tsai W.-C."/>
            <person name="Van De Peer Y."/>
            <person name="Liu Z.-J."/>
        </authorList>
    </citation>
    <scope>NUCLEOTIDE SEQUENCE</scope>
    <source>
        <strain evidence="15">CP</strain>
        <tissue evidence="15">Leaves</tissue>
    </source>
</reference>
<dbReference type="AlphaFoldDB" id="A0AAV9CKP2"/>
<evidence type="ECO:0000256" key="9">
    <source>
        <dbReference type="ARBA" id="ARBA00023136"/>
    </source>
</evidence>
<dbReference type="SUPFAM" id="SSF56112">
    <property type="entry name" value="Protein kinase-like (PK-like)"/>
    <property type="match status" value="1"/>
</dbReference>
<evidence type="ECO:0000313" key="15">
    <source>
        <dbReference type="EMBL" id="KAK1289051.1"/>
    </source>
</evidence>
<dbReference type="GO" id="GO:0004674">
    <property type="term" value="F:protein serine/threonine kinase activity"/>
    <property type="evidence" value="ECO:0007669"/>
    <property type="project" value="UniProtKB-KW"/>
</dbReference>
<evidence type="ECO:0000256" key="6">
    <source>
        <dbReference type="ARBA" id="ARBA00022741"/>
    </source>
</evidence>
<proteinExistence type="predicted"/>
<dbReference type="PROSITE" id="PS50011">
    <property type="entry name" value="PROTEIN_KINASE_DOM"/>
    <property type="match status" value="1"/>
</dbReference>
<keyword evidence="9" id="KW-0472">Membrane</keyword>
<feature type="compositionally biased region" description="Low complexity" evidence="13">
    <location>
        <begin position="1"/>
        <end position="25"/>
    </location>
</feature>
<gene>
    <name evidence="15" type="primary">CRCK2</name>
    <name evidence="15" type="ORF">QJS10_CPB18g01631</name>
</gene>
<organism evidence="15 16">
    <name type="scientific">Acorus calamus</name>
    <name type="common">Sweet flag</name>
    <dbReference type="NCBI Taxonomy" id="4465"/>
    <lineage>
        <taxon>Eukaryota</taxon>
        <taxon>Viridiplantae</taxon>
        <taxon>Streptophyta</taxon>
        <taxon>Embryophyta</taxon>
        <taxon>Tracheophyta</taxon>
        <taxon>Spermatophyta</taxon>
        <taxon>Magnoliopsida</taxon>
        <taxon>Liliopsida</taxon>
        <taxon>Acoraceae</taxon>
        <taxon>Acorus</taxon>
    </lineage>
</organism>
<comment type="subcellular location">
    <subcellularLocation>
        <location evidence="1">Cell membrane</location>
        <topology evidence="1">Single-pass membrane protein</topology>
    </subcellularLocation>
</comment>
<dbReference type="InterPro" id="IPR001245">
    <property type="entry name" value="Ser-Thr/Tyr_kinase_cat_dom"/>
</dbReference>
<evidence type="ECO:0000256" key="10">
    <source>
        <dbReference type="ARBA" id="ARBA00047899"/>
    </source>
</evidence>
<evidence type="ECO:0000256" key="4">
    <source>
        <dbReference type="ARBA" id="ARBA00022679"/>
    </source>
</evidence>
<feature type="compositionally biased region" description="Low complexity" evidence="13">
    <location>
        <begin position="41"/>
        <end position="61"/>
    </location>
</feature>
<keyword evidence="6 12" id="KW-0547">Nucleotide-binding</keyword>
<keyword evidence="8" id="KW-1133">Transmembrane helix</keyword>
<feature type="compositionally biased region" description="Basic residues" evidence="13">
    <location>
        <begin position="111"/>
        <end position="120"/>
    </location>
</feature>
<evidence type="ECO:0000313" key="16">
    <source>
        <dbReference type="Proteomes" id="UP001180020"/>
    </source>
</evidence>
<dbReference type="InterPro" id="IPR000719">
    <property type="entry name" value="Prot_kinase_dom"/>
</dbReference>
<keyword evidence="15" id="KW-0418">Kinase</keyword>
<dbReference type="Pfam" id="PF07714">
    <property type="entry name" value="PK_Tyr_Ser-Thr"/>
    <property type="match status" value="1"/>
</dbReference>
<keyword evidence="7 12" id="KW-0067">ATP-binding</keyword>
<evidence type="ECO:0000256" key="1">
    <source>
        <dbReference type="ARBA" id="ARBA00004162"/>
    </source>
</evidence>
<dbReference type="InterPro" id="IPR047117">
    <property type="entry name" value="PERK1-13-like"/>
</dbReference>
<comment type="caution">
    <text evidence="15">The sequence shown here is derived from an EMBL/GenBank/DDBJ whole genome shotgun (WGS) entry which is preliminary data.</text>
</comment>
<keyword evidence="3" id="KW-0723">Serine/threonine-protein kinase</keyword>
<dbReference type="EMBL" id="JAUJYO010000018">
    <property type="protein sequence ID" value="KAK1289051.1"/>
    <property type="molecule type" value="Genomic_DNA"/>
</dbReference>
<dbReference type="InterPro" id="IPR011009">
    <property type="entry name" value="Kinase-like_dom_sf"/>
</dbReference>
<feature type="domain" description="Protein kinase" evidence="14">
    <location>
        <begin position="150"/>
        <end position="328"/>
    </location>
</feature>
<accession>A0AAV9CKP2</accession>
<name>A0AAV9CKP2_ACOCL</name>
<comment type="catalytic activity">
    <reaction evidence="11">
        <text>L-seryl-[protein] + ATP = O-phospho-L-seryl-[protein] + ADP + H(+)</text>
        <dbReference type="Rhea" id="RHEA:17989"/>
        <dbReference type="Rhea" id="RHEA-COMP:9863"/>
        <dbReference type="Rhea" id="RHEA-COMP:11604"/>
        <dbReference type="ChEBI" id="CHEBI:15378"/>
        <dbReference type="ChEBI" id="CHEBI:29999"/>
        <dbReference type="ChEBI" id="CHEBI:30616"/>
        <dbReference type="ChEBI" id="CHEBI:83421"/>
        <dbReference type="ChEBI" id="CHEBI:456216"/>
        <dbReference type="EC" id="2.7.11.1"/>
    </reaction>
</comment>
<protein>
    <recommendedName>
        <fullName evidence="2">non-specific serine/threonine protein kinase</fullName>
        <ecNumber evidence="2">2.7.11.1</ecNumber>
    </recommendedName>
</protein>
<keyword evidence="4" id="KW-0808">Transferase</keyword>
<dbReference type="Gene3D" id="1.10.510.10">
    <property type="entry name" value="Transferase(Phosphotransferase) domain 1"/>
    <property type="match status" value="1"/>
</dbReference>
<dbReference type="PANTHER" id="PTHR47982:SF45">
    <property type="entry name" value="NON-SPECIFIC SERINE_THREONINE PROTEIN KINASE"/>
    <property type="match status" value="1"/>
</dbReference>
<dbReference type="PROSITE" id="PS00107">
    <property type="entry name" value="PROTEIN_KINASE_ATP"/>
    <property type="match status" value="1"/>
</dbReference>
<comment type="catalytic activity">
    <reaction evidence="10">
        <text>L-threonyl-[protein] + ATP = O-phospho-L-threonyl-[protein] + ADP + H(+)</text>
        <dbReference type="Rhea" id="RHEA:46608"/>
        <dbReference type="Rhea" id="RHEA-COMP:11060"/>
        <dbReference type="Rhea" id="RHEA-COMP:11605"/>
        <dbReference type="ChEBI" id="CHEBI:15378"/>
        <dbReference type="ChEBI" id="CHEBI:30013"/>
        <dbReference type="ChEBI" id="CHEBI:30616"/>
        <dbReference type="ChEBI" id="CHEBI:61977"/>
        <dbReference type="ChEBI" id="CHEBI:456216"/>
        <dbReference type="EC" id="2.7.11.1"/>
    </reaction>
</comment>
<evidence type="ECO:0000256" key="8">
    <source>
        <dbReference type="ARBA" id="ARBA00022989"/>
    </source>
</evidence>
<evidence type="ECO:0000256" key="11">
    <source>
        <dbReference type="ARBA" id="ARBA00048679"/>
    </source>
</evidence>
<evidence type="ECO:0000256" key="12">
    <source>
        <dbReference type="PROSITE-ProRule" id="PRU10141"/>
    </source>
</evidence>
<feature type="compositionally biased region" description="Low complexity" evidence="13">
    <location>
        <begin position="99"/>
        <end position="110"/>
    </location>
</feature>
<dbReference type="InterPro" id="IPR017441">
    <property type="entry name" value="Protein_kinase_ATP_BS"/>
</dbReference>
<feature type="binding site" evidence="12">
    <location>
        <position position="182"/>
    </location>
    <ligand>
        <name>ATP</name>
        <dbReference type="ChEBI" id="CHEBI:30616"/>
    </ligand>
</feature>
<dbReference type="GO" id="GO:0005886">
    <property type="term" value="C:plasma membrane"/>
    <property type="evidence" value="ECO:0007669"/>
    <property type="project" value="UniProtKB-SubCell"/>
</dbReference>
<reference evidence="15" key="1">
    <citation type="journal article" date="2023" name="Nat. Commun.">
        <title>Diploid and tetraploid genomes of Acorus and the evolution of monocots.</title>
        <authorList>
            <person name="Ma L."/>
            <person name="Liu K.W."/>
            <person name="Li Z."/>
            <person name="Hsiao Y.Y."/>
            <person name="Qi Y."/>
            <person name="Fu T."/>
            <person name="Tang G.D."/>
            <person name="Zhang D."/>
            <person name="Sun W.H."/>
            <person name="Liu D.K."/>
            <person name="Li Y."/>
            <person name="Chen G.Z."/>
            <person name="Liu X.D."/>
            <person name="Liao X.Y."/>
            <person name="Jiang Y.T."/>
            <person name="Yu X."/>
            <person name="Hao Y."/>
            <person name="Huang J."/>
            <person name="Zhao X.W."/>
            <person name="Ke S."/>
            <person name="Chen Y.Y."/>
            <person name="Wu W.L."/>
            <person name="Hsu J.L."/>
            <person name="Lin Y.F."/>
            <person name="Huang M.D."/>
            <person name="Li C.Y."/>
            <person name="Huang L."/>
            <person name="Wang Z.W."/>
            <person name="Zhao X."/>
            <person name="Zhong W.Y."/>
            <person name="Peng D.H."/>
            <person name="Ahmad S."/>
            <person name="Lan S."/>
            <person name="Zhang J.S."/>
            <person name="Tsai W.C."/>
            <person name="Van de Peer Y."/>
            <person name="Liu Z.J."/>
        </authorList>
    </citation>
    <scope>NUCLEOTIDE SEQUENCE</scope>
    <source>
        <strain evidence="15">CP</strain>
    </source>
</reference>
<evidence type="ECO:0000256" key="7">
    <source>
        <dbReference type="ARBA" id="ARBA00022840"/>
    </source>
</evidence>
<keyword evidence="16" id="KW-1185">Reference proteome</keyword>
<evidence type="ECO:0000256" key="3">
    <source>
        <dbReference type="ARBA" id="ARBA00022527"/>
    </source>
</evidence>
<keyword evidence="15" id="KW-0675">Receptor</keyword>
<evidence type="ECO:0000256" key="13">
    <source>
        <dbReference type="SAM" id="MobiDB-lite"/>
    </source>
</evidence>
<feature type="region of interest" description="Disordered" evidence="13">
    <location>
        <begin position="78"/>
        <end position="126"/>
    </location>
</feature>
<evidence type="ECO:0000256" key="5">
    <source>
        <dbReference type="ARBA" id="ARBA00022692"/>
    </source>
</evidence>
<dbReference type="GO" id="GO:0005524">
    <property type="term" value="F:ATP binding"/>
    <property type="evidence" value="ECO:0007669"/>
    <property type="project" value="UniProtKB-UniRule"/>
</dbReference>